<sequence>MEMVQGNYNLCDSGYTNGDGFMAPYRRVRWHRIIMAIVDPIEAEVPEINETNDDPEINFIDQVEPSQQWRDRRDD</sequence>
<dbReference type="Proteomes" id="UP000826271">
    <property type="component" value="Unassembled WGS sequence"/>
</dbReference>
<feature type="region of interest" description="Disordered" evidence="1">
    <location>
        <begin position="50"/>
        <end position="75"/>
    </location>
</feature>
<gene>
    <name evidence="2" type="ORF">BUALT_Bualt05G0093300</name>
</gene>
<evidence type="ECO:0000256" key="1">
    <source>
        <dbReference type="SAM" id="MobiDB-lite"/>
    </source>
</evidence>
<reference evidence="2" key="1">
    <citation type="submission" date="2019-10" db="EMBL/GenBank/DDBJ databases">
        <authorList>
            <person name="Zhang R."/>
            <person name="Pan Y."/>
            <person name="Wang J."/>
            <person name="Ma R."/>
            <person name="Yu S."/>
        </authorList>
    </citation>
    <scope>NUCLEOTIDE SEQUENCE</scope>
    <source>
        <strain evidence="2">LA-IB0</strain>
        <tissue evidence="2">Leaf</tissue>
    </source>
</reference>
<comment type="caution">
    <text evidence="2">The sequence shown here is derived from an EMBL/GenBank/DDBJ whole genome shotgun (WGS) entry which is preliminary data.</text>
</comment>
<name>A0AAV6XHZ8_9LAMI</name>
<keyword evidence="3" id="KW-1185">Reference proteome</keyword>
<evidence type="ECO:0000313" key="3">
    <source>
        <dbReference type="Proteomes" id="UP000826271"/>
    </source>
</evidence>
<evidence type="ECO:0000313" key="2">
    <source>
        <dbReference type="EMBL" id="KAG8382589.1"/>
    </source>
</evidence>
<protein>
    <submittedName>
        <fullName evidence="2">Uncharacterized protein</fullName>
    </submittedName>
</protein>
<proteinExistence type="predicted"/>
<dbReference type="AlphaFoldDB" id="A0AAV6XHZ8"/>
<accession>A0AAV6XHZ8</accession>
<dbReference type="EMBL" id="WHWC01000005">
    <property type="protein sequence ID" value="KAG8382589.1"/>
    <property type="molecule type" value="Genomic_DNA"/>
</dbReference>
<organism evidence="2 3">
    <name type="scientific">Buddleja alternifolia</name>
    <dbReference type="NCBI Taxonomy" id="168488"/>
    <lineage>
        <taxon>Eukaryota</taxon>
        <taxon>Viridiplantae</taxon>
        <taxon>Streptophyta</taxon>
        <taxon>Embryophyta</taxon>
        <taxon>Tracheophyta</taxon>
        <taxon>Spermatophyta</taxon>
        <taxon>Magnoliopsida</taxon>
        <taxon>eudicotyledons</taxon>
        <taxon>Gunneridae</taxon>
        <taxon>Pentapetalae</taxon>
        <taxon>asterids</taxon>
        <taxon>lamiids</taxon>
        <taxon>Lamiales</taxon>
        <taxon>Scrophulariaceae</taxon>
        <taxon>Buddlejeae</taxon>
        <taxon>Buddleja</taxon>
    </lineage>
</organism>